<comment type="cofactor">
    <cofactor evidence="17">
        <name>Mg(2+)</name>
        <dbReference type="ChEBI" id="CHEBI:18420"/>
    </cofactor>
</comment>
<dbReference type="GO" id="GO:0110051">
    <property type="term" value="P:metabolite repair"/>
    <property type="evidence" value="ECO:0007669"/>
    <property type="project" value="TreeGrafter"/>
</dbReference>
<evidence type="ECO:0000256" key="9">
    <source>
        <dbReference type="ARBA" id="ARBA00022958"/>
    </source>
</evidence>
<evidence type="ECO:0000256" key="13">
    <source>
        <dbReference type="ARBA" id="ARBA00023268"/>
    </source>
</evidence>
<evidence type="ECO:0000256" key="14">
    <source>
        <dbReference type="ARBA" id="ARBA00025153"/>
    </source>
</evidence>
<evidence type="ECO:0000256" key="11">
    <source>
        <dbReference type="ARBA" id="ARBA00023235"/>
    </source>
</evidence>
<evidence type="ECO:0000256" key="7">
    <source>
        <dbReference type="ARBA" id="ARBA00022840"/>
    </source>
</evidence>
<evidence type="ECO:0000256" key="5">
    <source>
        <dbReference type="ARBA" id="ARBA00022723"/>
    </source>
</evidence>
<dbReference type="NCBIfam" id="TIGR00197">
    <property type="entry name" value="yjeF_nterm"/>
    <property type="match status" value="1"/>
</dbReference>
<dbReference type="PROSITE" id="PS51383">
    <property type="entry name" value="YJEF_C_3"/>
    <property type="match status" value="1"/>
</dbReference>
<name>A0A370U5F0_9GAMM</name>
<feature type="domain" description="YjeF N-terminal" evidence="20">
    <location>
        <begin position="27"/>
        <end position="226"/>
    </location>
</feature>
<keyword evidence="5 18" id="KW-0479">Metal-binding</keyword>
<evidence type="ECO:0000256" key="4">
    <source>
        <dbReference type="ARBA" id="ARBA00009524"/>
    </source>
</evidence>
<evidence type="ECO:0000256" key="10">
    <source>
        <dbReference type="ARBA" id="ARBA00023027"/>
    </source>
</evidence>
<dbReference type="GO" id="GO:0046496">
    <property type="term" value="P:nicotinamide nucleotide metabolic process"/>
    <property type="evidence" value="ECO:0007669"/>
    <property type="project" value="UniProtKB-UniRule"/>
</dbReference>
<dbReference type="PANTHER" id="PTHR12592:SF0">
    <property type="entry name" value="ATP-DEPENDENT (S)-NAD(P)H-HYDRATE DEHYDRATASE"/>
    <property type="match status" value="1"/>
</dbReference>
<keyword evidence="9 18" id="KW-0630">Potassium</keyword>
<comment type="catalytic activity">
    <reaction evidence="16 17 18">
        <text>(6S)-NADPHX + ADP = AMP + phosphate + NADPH + H(+)</text>
        <dbReference type="Rhea" id="RHEA:32235"/>
        <dbReference type="ChEBI" id="CHEBI:15378"/>
        <dbReference type="ChEBI" id="CHEBI:43474"/>
        <dbReference type="ChEBI" id="CHEBI:57783"/>
        <dbReference type="ChEBI" id="CHEBI:64076"/>
        <dbReference type="ChEBI" id="CHEBI:456215"/>
        <dbReference type="ChEBI" id="CHEBI:456216"/>
        <dbReference type="EC" id="4.2.1.136"/>
    </reaction>
</comment>
<keyword evidence="6 17" id="KW-0547">Nucleotide-binding</keyword>
<comment type="cofactor">
    <cofactor evidence="18">
        <name>K(+)</name>
        <dbReference type="ChEBI" id="CHEBI:29103"/>
    </cofactor>
    <text evidence="18">Binds 1 potassium ion per subunit.</text>
</comment>
<dbReference type="EC" id="4.2.1.136" evidence="17"/>
<comment type="catalytic activity">
    <reaction evidence="2 18">
        <text>(6R)-NADPHX = (6S)-NADPHX</text>
        <dbReference type="Rhea" id="RHEA:32227"/>
        <dbReference type="ChEBI" id="CHEBI:64076"/>
        <dbReference type="ChEBI" id="CHEBI:64077"/>
        <dbReference type="EC" id="5.1.99.6"/>
    </reaction>
</comment>
<evidence type="ECO:0000259" key="19">
    <source>
        <dbReference type="PROSITE" id="PS51383"/>
    </source>
</evidence>
<comment type="catalytic activity">
    <reaction evidence="1 18">
        <text>(6R)-NADHX = (6S)-NADHX</text>
        <dbReference type="Rhea" id="RHEA:32215"/>
        <dbReference type="ChEBI" id="CHEBI:64074"/>
        <dbReference type="ChEBI" id="CHEBI:64075"/>
        <dbReference type="EC" id="5.1.99.6"/>
    </reaction>
</comment>
<evidence type="ECO:0000256" key="18">
    <source>
        <dbReference type="PIRNR" id="PIRNR017184"/>
    </source>
</evidence>
<comment type="similarity">
    <text evidence="3 18">In the N-terminal section; belongs to the NnrE/AIBP family.</text>
</comment>
<evidence type="ECO:0000256" key="6">
    <source>
        <dbReference type="ARBA" id="ARBA00022741"/>
    </source>
</evidence>
<proteinExistence type="inferred from homology"/>
<feature type="binding site" evidence="17">
    <location>
        <position position="448"/>
    </location>
    <ligand>
        <name>(6S)-NADPHX</name>
        <dbReference type="ChEBI" id="CHEBI:64076"/>
    </ligand>
</feature>
<dbReference type="InterPro" id="IPR036652">
    <property type="entry name" value="YjeF_N_dom_sf"/>
</dbReference>
<feature type="binding site" evidence="17">
    <location>
        <position position="381"/>
    </location>
    <ligand>
        <name>(6S)-NADPHX</name>
        <dbReference type="ChEBI" id="CHEBI:64076"/>
    </ligand>
</feature>
<comment type="function">
    <text evidence="17">Catalyzes the dehydration of the S-form of NAD(P)HX at the expense of ADP, which is converted to AMP. Together with NAD(P)HX epimerase, which catalyzes the epimerization of the S- and R-forms, the enzyme allows the repair of both epimers of NAD(P)HX, a damaged form of NAD(P)H that is a result of enzymatic or heat-dependent hydration.</text>
</comment>
<dbReference type="InterPro" id="IPR029056">
    <property type="entry name" value="Ribokinase-like"/>
</dbReference>
<keyword evidence="13" id="KW-0511">Multifunctional enzyme</keyword>
<dbReference type="InterPro" id="IPR004443">
    <property type="entry name" value="YjeF_N_dom"/>
</dbReference>
<dbReference type="PROSITE" id="PS51385">
    <property type="entry name" value="YJEF_N"/>
    <property type="match status" value="1"/>
</dbReference>
<evidence type="ECO:0000256" key="12">
    <source>
        <dbReference type="ARBA" id="ARBA00023239"/>
    </source>
</evidence>
<dbReference type="Gene3D" id="3.40.1190.20">
    <property type="match status" value="1"/>
</dbReference>
<dbReference type="PIRSF" id="PIRSF017184">
    <property type="entry name" value="Nnr"/>
    <property type="match status" value="1"/>
</dbReference>
<evidence type="ECO:0000256" key="3">
    <source>
        <dbReference type="ARBA" id="ARBA00006001"/>
    </source>
</evidence>
<comment type="catalytic activity">
    <reaction evidence="15 17 18">
        <text>(6S)-NADHX + ADP = AMP + phosphate + NADH + H(+)</text>
        <dbReference type="Rhea" id="RHEA:32223"/>
        <dbReference type="ChEBI" id="CHEBI:15378"/>
        <dbReference type="ChEBI" id="CHEBI:43474"/>
        <dbReference type="ChEBI" id="CHEBI:57945"/>
        <dbReference type="ChEBI" id="CHEBI:64074"/>
        <dbReference type="ChEBI" id="CHEBI:456215"/>
        <dbReference type="ChEBI" id="CHEBI:456216"/>
        <dbReference type="EC" id="4.2.1.136"/>
    </reaction>
</comment>
<protein>
    <recommendedName>
        <fullName evidence="17">ADP-dependent (S)-NAD(P)H-hydrate dehydratase</fullName>
        <ecNumber evidence="17">4.2.1.136</ecNumber>
    </recommendedName>
    <alternativeName>
        <fullName evidence="17">ADP-dependent NAD(P)HX dehydratase</fullName>
    </alternativeName>
</protein>
<evidence type="ECO:0000313" key="22">
    <source>
        <dbReference type="Proteomes" id="UP000254326"/>
    </source>
</evidence>
<dbReference type="Gene3D" id="3.40.50.10260">
    <property type="entry name" value="YjeF N-terminal domain"/>
    <property type="match status" value="1"/>
</dbReference>
<keyword evidence="12 17" id="KW-0456">Lyase</keyword>
<keyword evidence="22" id="KW-1185">Reference proteome</keyword>
<comment type="function">
    <text evidence="14 18">Bifunctional enzyme that catalyzes the epimerization of the S- and R-forms of NAD(P)HX and the dehydration of the S-form of NAD(P)HX at the expense of ADP, which is converted to AMP. This allows the repair of both epimers of NAD(P)HX, a damaged form of NAD(P)H that is a result of enzymatic or heat-dependent hydration.</text>
</comment>
<gene>
    <name evidence="17" type="primary">nnrD</name>
    <name evidence="21" type="ORF">DN730_16835</name>
</gene>
<dbReference type="InterPro" id="IPR030677">
    <property type="entry name" value="Nnr"/>
</dbReference>
<dbReference type="Pfam" id="PF01256">
    <property type="entry name" value="Carb_kinase"/>
    <property type="match status" value="1"/>
</dbReference>
<feature type="binding site" evidence="17">
    <location>
        <position position="447"/>
    </location>
    <ligand>
        <name>AMP</name>
        <dbReference type="ChEBI" id="CHEBI:456215"/>
    </ligand>
</feature>
<keyword evidence="11 18" id="KW-0413">Isomerase</keyword>
<dbReference type="SUPFAM" id="SSF53613">
    <property type="entry name" value="Ribokinase-like"/>
    <property type="match status" value="1"/>
</dbReference>
<sequence>MPLGSGDAMINSIPTRYLTPLFDIAAIRRREQASFAAEGNSFAMMQRAGAALYQHILRRFPKLTHLDVVIGGGNNGGDGFIVAALAAQDGLVVSIFDVSETPRSGDAARAEQAALNYDQVALLKGVDELSTVSRTVIVDAVTGIGFKPPLSAKYKQAVDTMNHCRHEGAWIVSVDTPSGLNACSGIGSPVVHADLVVSFIADKIGHYLLDGSVACHDIVIETLQAVDAPDQALAYFVDPSALEKYLPCSRLPNSHKGTYGHVAVIGGDAGFGGAAIMASEASAKSGAGTVSLFTHERHLSASLVRNPNVMCLCDKDGALTQALRGQQPVVVIGPGLGKSAWSSEAWNQFSNQDVSAVIDADGLYWLMKKPIKRSRMVLTPHPGEAARLMGWTVSEVLSDLVSAAKRIAERYLSVVILKGATSVVASPSGQVMIVGQPCPGLAKGGSGDILSGIVGSCLAYYTDPFEAAVIAAAWHNKAGKACEKQVGAIAMQPYQLLDYLE</sequence>
<feature type="binding site" evidence="17">
    <location>
        <position position="274"/>
    </location>
    <ligand>
        <name>(6S)-NADPHX</name>
        <dbReference type="ChEBI" id="CHEBI:64076"/>
    </ligand>
</feature>
<dbReference type="NCBIfam" id="TIGR00196">
    <property type="entry name" value="yjeF_cterm"/>
    <property type="match status" value="1"/>
</dbReference>
<evidence type="ECO:0000256" key="17">
    <source>
        <dbReference type="HAMAP-Rule" id="MF_01965"/>
    </source>
</evidence>
<comment type="similarity">
    <text evidence="17">Belongs to the NnrD/CARKD family.</text>
</comment>
<dbReference type="GO" id="GO:0052856">
    <property type="term" value="F:NAD(P)HX epimerase activity"/>
    <property type="evidence" value="ECO:0007669"/>
    <property type="project" value="UniProtKB-EC"/>
</dbReference>
<comment type="similarity">
    <text evidence="4 18">In the C-terminal section; belongs to the NnrD/CARKD family.</text>
</comment>
<organism evidence="21 22">
    <name type="scientific">Marinomonas piezotolerans</name>
    <dbReference type="NCBI Taxonomy" id="2213058"/>
    <lineage>
        <taxon>Bacteria</taxon>
        <taxon>Pseudomonadati</taxon>
        <taxon>Pseudomonadota</taxon>
        <taxon>Gammaproteobacteria</taxon>
        <taxon>Oceanospirillales</taxon>
        <taxon>Oceanospirillaceae</taxon>
        <taxon>Marinomonas</taxon>
    </lineage>
</organism>
<dbReference type="HAMAP" id="MF_01965">
    <property type="entry name" value="NADHX_dehydratase"/>
    <property type="match status" value="1"/>
</dbReference>
<evidence type="ECO:0000256" key="15">
    <source>
        <dbReference type="ARBA" id="ARBA00048238"/>
    </source>
</evidence>
<evidence type="ECO:0000313" key="21">
    <source>
        <dbReference type="EMBL" id="RDL42995.1"/>
    </source>
</evidence>
<dbReference type="GO" id="GO:0046872">
    <property type="term" value="F:metal ion binding"/>
    <property type="evidence" value="ECO:0007669"/>
    <property type="project" value="UniProtKB-UniRule"/>
</dbReference>
<comment type="subunit">
    <text evidence="17">Homotetramer.</text>
</comment>
<keyword evidence="7 17" id="KW-0067">ATP-binding</keyword>
<dbReference type="AlphaFoldDB" id="A0A370U5F0"/>
<dbReference type="Pfam" id="PF03853">
    <property type="entry name" value="YjeF_N"/>
    <property type="match status" value="1"/>
</dbReference>
<evidence type="ECO:0000256" key="1">
    <source>
        <dbReference type="ARBA" id="ARBA00000013"/>
    </source>
</evidence>
<comment type="caution">
    <text evidence="21">The sequence shown here is derived from an EMBL/GenBank/DDBJ whole genome shotgun (WGS) entry which is preliminary data.</text>
</comment>
<accession>A0A370U5F0</accession>
<keyword evidence="8 17" id="KW-0521">NADP</keyword>
<evidence type="ECO:0000256" key="2">
    <source>
        <dbReference type="ARBA" id="ARBA00000909"/>
    </source>
</evidence>
<feature type="domain" description="YjeF C-terminal" evidence="19">
    <location>
        <begin position="239"/>
        <end position="501"/>
    </location>
</feature>
<dbReference type="SUPFAM" id="SSF64153">
    <property type="entry name" value="YjeF N-terminal domain-like"/>
    <property type="match status" value="1"/>
</dbReference>
<dbReference type="PANTHER" id="PTHR12592">
    <property type="entry name" value="ATP-DEPENDENT (S)-NAD(P)H-HYDRATE DEHYDRATASE FAMILY MEMBER"/>
    <property type="match status" value="1"/>
</dbReference>
<keyword evidence="10 17" id="KW-0520">NAD</keyword>
<dbReference type="GO" id="GO:0005524">
    <property type="term" value="F:ATP binding"/>
    <property type="evidence" value="ECO:0007669"/>
    <property type="project" value="UniProtKB-UniRule"/>
</dbReference>
<dbReference type="Proteomes" id="UP000254326">
    <property type="component" value="Unassembled WGS sequence"/>
</dbReference>
<feature type="binding site" evidence="17">
    <location>
        <begin position="418"/>
        <end position="422"/>
    </location>
    <ligand>
        <name>AMP</name>
        <dbReference type="ChEBI" id="CHEBI:456215"/>
    </ligand>
</feature>
<dbReference type="GO" id="GO:0052855">
    <property type="term" value="F:ADP-dependent NAD(P)H-hydrate dehydratase activity"/>
    <property type="evidence" value="ECO:0007669"/>
    <property type="project" value="UniProtKB-UniRule"/>
</dbReference>
<reference evidence="21 22" key="1">
    <citation type="submission" date="2018-06" db="EMBL/GenBank/DDBJ databases">
        <title>Marinomonas sp. YLB-05 draft genome sequence.</title>
        <authorList>
            <person name="Yu L."/>
            <person name="Tang X."/>
        </authorList>
    </citation>
    <scope>NUCLEOTIDE SEQUENCE [LARGE SCALE GENOMIC DNA]</scope>
    <source>
        <strain evidence="21 22">YLB-05</strain>
    </source>
</reference>
<dbReference type="EMBL" id="QKRA01000011">
    <property type="protein sequence ID" value="RDL42995.1"/>
    <property type="molecule type" value="Genomic_DNA"/>
</dbReference>
<evidence type="ECO:0000256" key="8">
    <source>
        <dbReference type="ARBA" id="ARBA00022857"/>
    </source>
</evidence>
<feature type="binding site" evidence="17">
    <location>
        <position position="335"/>
    </location>
    <ligand>
        <name>(6S)-NADPHX</name>
        <dbReference type="ChEBI" id="CHEBI:64076"/>
    </ligand>
</feature>
<evidence type="ECO:0000259" key="20">
    <source>
        <dbReference type="PROSITE" id="PS51385"/>
    </source>
</evidence>
<dbReference type="CDD" id="cd01171">
    <property type="entry name" value="YXKO-related"/>
    <property type="match status" value="1"/>
</dbReference>
<dbReference type="InterPro" id="IPR000631">
    <property type="entry name" value="CARKD"/>
</dbReference>
<evidence type="ECO:0000256" key="16">
    <source>
        <dbReference type="ARBA" id="ARBA00049209"/>
    </source>
</evidence>